<keyword evidence="9 11" id="KW-0804">Transcription</keyword>
<comment type="function">
    <text evidence="13">RNA polymerase that catalyzes the synthesis of short RNA molecules used as primers for DNA polymerase during DNA replication.</text>
</comment>
<dbReference type="InterPro" id="IPR002755">
    <property type="entry name" value="DNA_primase_S"/>
</dbReference>
<evidence type="ECO:0000256" key="11">
    <source>
        <dbReference type="HAMAP-Rule" id="MF_00700"/>
    </source>
</evidence>
<evidence type="ECO:0000256" key="10">
    <source>
        <dbReference type="ARBA" id="ARBA00023211"/>
    </source>
</evidence>
<keyword evidence="10 11" id="KW-0464">Manganese</keyword>
<accession>A0A7J4JUF8</accession>
<sequence>MIEEEFLARKFHYYYSKNFVKEPPNIERREFGFGEFGKKISQRHFAFKNLADFNNFLMDKVPFYASCSPAHYEFPSVPDMQKKHLLGSDLIWEFDSDDFKTPCAEEHTLWKCPKCGLGGKGRLQYCTACGERTVFDEWSCPECLNAVKKQTLQLVEWLQDDFGFGKGLSVNFSGSKGFHVHLRSQEIFSLPQSGRVELLNYLTGFDLNLEALGFLSETGGHYSSIPLNKAKGWQEKLLSKLFSFLQGADALQLHSFSNLREKEASKLLESRESILQELKNGRLFKFGKKSKQFWQLLLEHFVEGQKLFIDRQTSIDLVKIVRVPETLHGGTGLLAKKIQLEGLKAFDALSETIVFSSNPVKVFAEKTPKFFLKGNWFGPFEQQEIELPEFAAVFLLARKSAKLKARGKGEKDEA</sequence>
<dbReference type="GO" id="GO:0000428">
    <property type="term" value="C:DNA-directed RNA polymerase complex"/>
    <property type="evidence" value="ECO:0007669"/>
    <property type="project" value="UniProtKB-KW"/>
</dbReference>
<comment type="similarity">
    <text evidence="1 11 12">Belongs to the eukaryotic-type primase small subunit family.</text>
</comment>
<dbReference type="EMBL" id="DUFW01000003">
    <property type="protein sequence ID" value="HIH21084.1"/>
    <property type="molecule type" value="Genomic_DNA"/>
</dbReference>
<keyword evidence="5 11" id="KW-0548">Nucleotidyltransferase</keyword>
<feature type="active site" evidence="11">
    <location>
        <position position="310"/>
    </location>
</feature>
<evidence type="ECO:0000256" key="5">
    <source>
        <dbReference type="ARBA" id="ARBA00022695"/>
    </source>
</evidence>
<dbReference type="GO" id="GO:0006269">
    <property type="term" value="P:DNA replication, synthesis of primer"/>
    <property type="evidence" value="ECO:0007669"/>
    <property type="project" value="UniProtKB-UniRule"/>
</dbReference>
<name>A0A7J4JUF8_9ARCH</name>
<keyword evidence="8 11" id="KW-0460">Magnesium</keyword>
<protein>
    <recommendedName>
        <fullName evidence="11">DNA primase small subunit PriS</fullName>
        <ecNumber evidence="11">2.7.7.-</ecNumber>
    </recommendedName>
</protein>
<evidence type="ECO:0000256" key="1">
    <source>
        <dbReference type="ARBA" id="ARBA00009762"/>
    </source>
</evidence>
<keyword evidence="2 11" id="KW-0240">DNA-directed RNA polymerase</keyword>
<keyword evidence="6 11" id="KW-0235">DNA replication</keyword>
<reference evidence="15" key="1">
    <citation type="journal article" date="2020" name="bioRxiv">
        <title>A rank-normalized archaeal taxonomy based on genome phylogeny resolves widespread incomplete and uneven classifications.</title>
        <authorList>
            <person name="Rinke C."/>
            <person name="Chuvochina M."/>
            <person name="Mussig A.J."/>
            <person name="Chaumeil P.-A."/>
            <person name="Waite D.W."/>
            <person name="Whitman W.B."/>
            <person name="Parks D.H."/>
            <person name="Hugenholtz P."/>
        </authorList>
    </citation>
    <scope>NUCLEOTIDE SEQUENCE [LARGE SCALE GENOMIC DNA]</scope>
</reference>
<comment type="subunit">
    <text evidence="11">Heterodimer of a small subunit (PriS) and a large subunit (PriL).</text>
</comment>
<dbReference type="Pfam" id="PF01896">
    <property type="entry name" value="DNA_primase_S"/>
    <property type="match status" value="1"/>
</dbReference>
<keyword evidence="7 11" id="KW-0479">Metal-binding</keyword>
<dbReference type="Gene3D" id="3.90.920.10">
    <property type="entry name" value="DNA primase, PRIM domain"/>
    <property type="match status" value="1"/>
</dbReference>
<dbReference type="GO" id="GO:0003899">
    <property type="term" value="F:DNA-directed RNA polymerase activity"/>
    <property type="evidence" value="ECO:0007669"/>
    <property type="project" value="UniProtKB-UniRule"/>
</dbReference>
<evidence type="ECO:0000256" key="2">
    <source>
        <dbReference type="ARBA" id="ARBA00022478"/>
    </source>
</evidence>
<keyword evidence="3 11" id="KW-0639">Primosome</keyword>
<dbReference type="Proteomes" id="UP000590964">
    <property type="component" value="Unassembled WGS sequence"/>
</dbReference>
<comment type="caution">
    <text evidence="14">The sequence shown here is derived from an EMBL/GenBank/DDBJ whole genome shotgun (WGS) entry which is preliminary data.</text>
</comment>
<organism evidence="14 15">
    <name type="scientific">Candidatus Iainarchaeum sp</name>
    <dbReference type="NCBI Taxonomy" id="3101447"/>
    <lineage>
        <taxon>Archaea</taxon>
        <taxon>Candidatus Iainarchaeota</taxon>
        <taxon>Candidatus Iainarchaeia</taxon>
        <taxon>Candidatus Iainarchaeales</taxon>
        <taxon>Candidatus Iainarchaeaceae</taxon>
        <taxon>Candidatus Iainarchaeum</taxon>
    </lineage>
</organism>
<proteinExistence type="inferred from homology"/>
<gene>
    <name evidence="11" type="primary">priS</name>
    <name evidence="14" type="ORF">HA222_00270</name>
</gene>
<evidence type="ECO:0000256" key="7">
    <source>
        <dbReference type="ARBA" id="ARBA00022723"/>
    </source>
</evidence>
<dbReference type="PANTHER" id="PTHR10536">
    <property type="entry name" value="DNA PRIMASE SMALL SUBUNIT"/>
    <property type="match status" value="1"/>
</dbReference>
<comment type="cofactor">
    <cofactor evidence="11">
        <name>Mg(2+)</name>
        <dbReference type="ChEBI" id="CHEBI:18420"/>
    </cofactor>
    <cofactor evidence="11">
        <name>Mn(2+)</name>
        <dbReference type="ChEBI" id="CHEBI:29035"/>
    </cofactor>
</comment>
<evidence type="ECO:0000256" key="3">
    <source>
        <dbReference type="ARBA" id="ARBA00022515"/>
    </source>
</evidence>
<evidence type="ECO:0000256" key="4">
    <source>
        <dbReference type="ARBA" id="ARBA00022679"/>
    </source>
</evidence>
<keyword evidence="4 11" id="KW-0808">Transferase</keyword>
<evidence type="ECO:0000313" key="15">
    <source>
        <dbReference type="Proteomes" id="UP000590964"/>
    </source>
</evidence>
<evidence type="ECO:0000256" key="13">
    <source>
        <dbReference type="RuleBase" id="RU004224"/>
    </source>
</evidence>
<comment type="function">
    <text evidence="11">Catalytic subunit of DNA primase, an RNA polymerase that catalyzes the synthesis of short RNA molecules used as primers for DNA polymerase during DNA replication. The small subunit contains the primase catalytic core and has DNA synthesis activity on its own. Binding to the large subunit stabilizes and modulates the activity, increasing the rate of DNA synthesis while decreasing the length of the DNA fragments, and conferring RNA synthesis capability. The DNA polymerase activity may enable DNA primase to also catalyze primer extension after primer synthesis. May also play a role in DNA repair.</text>
</comment>
<feature type="active site" evidence="11">
    <location>
        <position position="95"/>
    </location>
</feature>
<evidence type="ECO:0000256" key="9">
    <source>
        <dbReference type="ARBA" id="ARBA00023163"/>
    </source>
</evidence>
<evidence type="ECO:0000313" key="14">
    <source>
        <dbReference type="EMBL" id="HIH21084.1"/>
    </source>
</evidence>
<evidence type="ECO:0000256" key="12">
    <source>
        <dbReference type="RuleBase" id="RU003514"/>
    </source>
</evidence>
<comment type="caution">
    <text evidence="11">Lacks conserved residue(s) required for the propagation of feature annotation.</text>
</comment>
<dbReference type="SUPFAM" id="SSF56747">
    <property type="entry name" value="Prim-pol domain"/>
    <property type="match status" value="1"/>
</dbReference>
<dbReference type="GO" id="GO:1990077">
    <property type="term" value="C:primosome complex"/>
    <property type="evidence" value="ECO:0007669"/>
    <property type="project" value="UniProtKB-KW"/>
</dbReference>
<dbReference type="InterPro" id="IPR023639">
    <property type="entry name" value="DNA_primase_ssu_PriS"/>
</dbReference>
<dbReference type="HAMAP" id="MF_00700">
    <property type="entry name" value="DNA_primase_sml_arc"/>
    <property type="match status" value="1"/>
</dbReference>
<evidence type="ECO:0000256" key="6">
    <source>
        <dbReference type="ARBA" id="ARBA00022705"/>
    </source>
</evidence>
<dbReference type="AlphaFoldDB" id="A0A7J4JUF8"/>
<evidence type="ECO:0000256" key="8">
    <source>
        <dbReference type="ARBA" id="ARBA00022842"/>
    </source>
</evidence>
<dbReference type="GO" id="GO:0046872">
    <property type="term" value="F:metal ion binding"/>
    <property type="evidence" value="ECO:0007669"/>
    <property type="project" value="UniProtKB-KW"/>
</dbReference>
<dbReference type="EC" id="2.7.7.-" evidence="11"/>